<accession>L0KXC6</accession>
<gene>
    <name evidence="2" type="ordered locus">Metho_1573</name>
</gene>
<name>L0KXC6_METHD</name>
<reference evidence="3" key="1">
    <citation type="submission" date="2012-02" db="EMBL/GenBank/DDBJ databases">
        <title>Complete sequence of chromosome of Methanomethylovorans hollandica DSM 15978.</title>
        <authorList>
            <person name="Lucas S."/>
            <person name="Copeland A."/>
            <person name="Lapidus A."/>
            <person name="Glavina del Rio T."/>
            <person name="Dalin E."/>
            <person name="Tice H."/>
            <person name="Bruce D."/>
            <person name="Goodwin L."/>
            <person name="Pitluck S."/>
            <person name="Peters L."/>
            <person name="Mikhailova N."/>
            <person name="Held B."/>
            <person name="Kyrpides N."/>
            <person name="Mavromatis K."/>
            <person name="Ivanova N."/>
            <person name="Brettin T."/>
            <person name="Detter J.C."/>
            <person name="Han C."/>
            <person name="Larimer F."/>
            <person name="Land M."/>
            <person name="Hauser L."/>
            <person name="Markowitz V."/>
            <person name="Cheng J.-F."/>
            <person name="Hugenholtz P."/>
            <person name="Woyke T."/>
            <person name="Wu D."/>
            <person name="Spring S."/>
            <person name="Schroeder M."/>
            <person name="Brambilla E."/>
            <person name="Klenk H.-P."/>
            <person name="Eisen J.A."/>
        </authorList>
    </citation>
    <scope>NUCLEOTIDE SEQUENCE [LARGE SCALE GENOMIC DNA]</scope>
    <source>
        <strain evidence="3">DSM 15978 / NBRC 107637 / DMS1</strain>
    </source>
</reference>
<evidence type="ECO:0000259" key="1">
    <source>
        <dbReference type="Pfam" id="PF08818"/>
    </source>
</evidence>
<feature type="domain" description="YdhG-like" evidence="1">
    <location>
        <begin position="31"/>
        <end position="123"/>
    </location>
</feature>
<evidence type="ECO:0000313" key="3">
    <source>
        <dbReference type="Proteomes" id="UP000010866"/>
    </source>
</evidence>
<dbReference type="Gene3D" id="3.90.1150.200">
    <property type="match status" value="1"/>
</dbReference>
<dbReference type="KEGG" id="mhz:Metho_1573"/>
<organism evidence="2 3">
    <name type="scientific">Methanomethylovorans hollandica (strain DSM 15978 / NBRC 107637 / DMS1)</name>
    <dbReference type="NCBI Taxonomy" id="867904"/>
    <lineage>
        <taxon>Archaea</taxon>
        <taxon>Methanobacteriati</taxon>
        <taxon>Methanobacteriota</taxon>
        <taxon>Stenosarchaea group</taxon>
        <taxon>Methanomicrobia</taxon>
        <taxon>Methanosarcinales</taxon>
        <taxon>Methanosarcinaceae</taxon>
        <taxon>Methanomethylovorans</taxon>
    </lineage>
</organism>
<dbReference type="AlphaFoldDB" id="L0KXC6"/>
<dbReference type="EMBL" id="CP003362">
    <property type="protein sequence ID" value="AGB49771.1"/>
    <property type="molecule type" value="Genomic_DNA"/>
</dbReference>
<dbReference type="RefSeq" id="WP_015324936.1">
    <property type="nucleotide sequence ID" value="NC_019977.1"/>
</dbReference>
<dbReference type="HOGENOM" id="CLU_128703_3_0_2"/>
<dbReference type="InterPro" id="IPR014922">
    <property type="entry name" value="YdhG-like"/>
</dbReference>
<dbReference type="GeneID" id="14406086"/>
<dbReference type="SUPFAM" id="SSF159888">
    <property type="entry name" value="YdhG-like"/>
    <property type="match status" value="1"/>
</dbReference>
<proteinExistence type="predicted"/>
<sequence length="129" mass="14083">MPKSLSKGIIDNVSGPKSVDAYLAGVPEDARATLIKLRKIIQATAPNATEGISYHIPTFKYKGPLVAFAAFPAHCSFYVMSPAVMEAHRDELRSYDTAKGTIRFPVNKPLPASLVKKLVKARIEENEKA</sequence>
<dbReference type="Proteomes" id="UP000010866">
    <property type="component" value="Chromosome"/>
</dbReference>
<dbReference type="OrthoDB" id="350500at2157"/>
<dbReference type="STRING" id="867904.Metho_1573"/>
<keyword evidence="3" id="KW-1185">Reference proteome</keyword>
<dbReference type="Pfam" id="PF08818">
    <property type="entry name" value="DUF1801"/>
    <property type="match status" value="1"/>
</dbReference>
<evidence type="ECO:0000313" key="2">
    <source>
        <dbReference type="EMBL" id="AGB49771.1"/>
    </source>
</evidence>
<protein>
    <recommendedName>
        <fullName evidence="1">YdhG-like domain-containing protein</fullName>
    </recommendedName>
</protein>